<evidence type="ECO:0000313" key="1">
    <source>
        <dbReference type="EMBL" id="KAK1397931.1"/>
    </source>
</evidence>
<protein>
    <submittedName>
        <fullName evidence="1">Uncharacterized protein</fullName>
    </submittedName>
</protein>
<organism evidence="1 2">
    <name type="scientific">Heracleum sosnowskyi</name>
    <dbReference type="NCBI Taxonomy" id="360622"/>
    <lineage>
        <taxon>Eukaryota</taxon>
        <taxon>Viridiplantae</taxon>
        <taxon>Streptophyta</taxon>
        <taxon>Embryophyta</taxon>
        <taxon>Tracheophyta</taxon>
        <taxon>Spermatophyta</taxon>
        <taxon>Magnoliopsida</taxon>
        <taxon>eudicotyledons</taxon>
        <taxon>Gunneridae</taxon>
        <taxon>Pentapetalae</taxon>
        <taxon>asterids</taxon>
        <taxon>campanulids</taxon>
        <taxon>Apiales</taxon>
        <taxon>Apiaceae</taxon>
        <taxon>Apioideae</taxon>
        <taxon>apioid superclade</taxon>
        <taxon>Tordylieae</taxon>
        <taxon>Tordyliinae</taxon>
        <taxon>Heracleum</taxon>
    </lineage>
</organism>
<evidence type="ECO:0000313" key="2">
    <source>
        <dbReference type="Proteomes" id="UP001237642"/>
    </source>
</evidence>
<name>A0AAD8J876_9APIA</name>
<keyword evidence="2" id="KW-1185">Reference proteome</keyword>
<comment type="caution">
    <text evidence="1">The sequence shown here is derived from an EMBL/GenBank/DDBJ whole genome shotgun (WGS) entry which is preliminary data.</text>
</comment>
<dbReference type="AlphaFoldDB" id="A0AAD8J876"/>
<dbReference type="EMBL" id="JAUIZM010000002">
    <property type="protein sequence ID" value="KAK1397931.1"/>
    <property type="molecule type" value="Genomic_DNA"/>
</dbReference>
<reference evidence="1" key="1">
    <citation type="submission" date="2023-02" db="EMBL/GenBank/DDBJ databases">
        <title>Genome of toxic invasive species Heracleum sosnowskyi carries increased number of genes despite the absence of recent whole-genome duplications.</title>
        <authorList>
            <person name="Schelkunov M."/>
            <person name="Shtratnikova V."/>
            <person name="Makarenko M."/>
            <person name="Klepikova A."/>
            <person name="Omelchenko D."/>
            <person name="Novikova G."/>
            <person name="Obukhova E."/>
            <person name="Bogdanov V."/>
            <person name="Penin A."/>
            <person name="Logacheva M."/>
        </authorList>
    </citation>
    <scope>NUCLEOTIDE SEQUENCE</scope>
    <source>
        <strain evidence="1">Hsosn_3</strain>
        <tissue evidence="1">Leaf</tissue>
    </source>
</reference>
<gene>
    <name evidence="1" type="ORF">POM88_007794</name>
</gene>
<sequence length="125" mass="14685">MAAVNSVPLYYLKFKVYEWLEKTSNTNLSRLWHCRSLVQFFRDLMLLCRFLNKAAIILDGDVKADGSKANPWTLCSVQQIEEVKYVGCMFWLLSSHTKAIADGKGWVRYSERRRWPERIMDGQDM</sequence>
<dbReference type="Proteomes" id="UP001237642">
    <property type="component" value="Unassembled WGS sequence"/>
</dbReference>
<reference evidence="1" key="2">
    <citation type="submission" date="2023-05" db="EMBL/GenBank/DDBJ databases">
        <authorList>
            <person name="Schelkunov M.I."/>
        </authorList>
    </citation>
    <scope>NUCLEOTIDE SEQUENCE</scope>
    <source>
        <strain evidence="1">Hsosn_3</strain>
        <tissue evidence="1">Leaf</tissue>
    </source>
</reference>
<accession>A0AAD8J876</accession>
<proteinExistence type="predicted"/>